<evidence type="ECO:0000256" key="1">
    <source>
        <dbReference type="SAM" id="MobiDB-lite"/>
    </source>
</evidence>
<evidence type="ECO:0000313" key="2">
    <source>
        <dbReference type="EMBL" id="MPC42434.1"/>
    </source>
</evidence>
<evidence type="ECO:0000313" key="3">
    <source>
        <dbReference type="Proteomes" id="UP000324222"/>
    </source>
</evidence>
<feature type="region of interest" description="Disordered" evidence="1">
    <location>
        <begin position="1"/>
        <end position="54"/>
    </location>
</feature>
<name>A0A5B7FD57_PORTR</name>
<sequence>MAPLRAVAGQCRVGPDGERSYHAPSPQPRRVPLPALRTPPRHSRARPHASNPCEESVVLYAQKKKHKRNQRCEIVKVEFNLPCRARDASECASAGGATEEEVQVEEKVNAPTGSSQSPPQHGGGRGRHPPPLPGPLTTPPPSTQ</sequence>
<gene>
    <name evidence="2" type="ORF">E2C01_036055</name>
</gene>
<accession>A0A5B7FD57</accession>
<feature type="compositionally biased region" description="Pro residues" evidence="1">
    <location>
        <begin position="129"/>
        <end position="144"/>
    </location>
</feature>
<protein>
    <submittedName>
        <fullName evidence="2">Uncharacterized protein</fullName>
    </submittedName>
</protein>
<comment type="caution">
    <text evidence="2">The sequence shown here is derived from an EMBL/GenBank/DDBJ whole genome shotgun (WGS) entry which is preliminary data.</text>
</comment>
<reference evidence="2 3" key="1">
    <citation type="submission" date="2019-05" db="EMBL/GenBank/DDBJ databases">
        <title>Another draft genome of Portunus trituberculatus and its Hox gene families provides insights of decapod evolution.</title>
        <authorList>
            <person name="Jeong J.-H."/>
            <person name="Song I."/>
            <person name="Kim S."/>
            <person name="Choi T."/>
            <person name="Kim D."/>
            <person name="Ryu S."/>
            <person name="Kim W."/>
        </authorList>
    </citation>
    <scope>NUCLEOTIDE SEQUENCE [LARGE SCALE GENOMIC DNA]</scope>
    <source>
        <tissue evidence="2">Muscle</tissue>
    </source>
</reference>
<organism evidence="2 3">
    <name type="scientific">Portunus trituberculatus</name>
    <name type="common">Swimming crab</name>
    <name type="synonym">Neptunus trituberculatus</name>
    <dbReference type="NCBI Taxonomy" id="210409"/>
    <lineage>
        <taxon>Eukaryota</taxon>
        <taxon>Metazoa</taxon>
        <taxon>Ecdysozoa</taxon>
        <taxon>Arthropoda</taxon>
        <taxon>Crustacea</taxon>
        <taxon>Multicrustacea</taxon>
        <taxon>Malacostraca</taxon>
        <taxon>Eumalacostraca</taxon>
        <taxon>Eucarida</taxon>
        <taxon>Decapoda</taxon>
        <taxon>Pleocyemata</taxon>
        <taxon>Brachyura</taxon>
        <taxon>Eubrachyura</taxon>
        <taxon>Portunoidea</taxon>
        <taxon>Portunidae</taxon>
        <taxon>Portuninae</taxon>
        <taxon>Portunus</taxon>
    </lineage>
</organism>
<dbReference type="AlphaFoldDB" id="A0A5B7FD57"/>
<proteinExistence type="predicted"/>
<dbReference type="EMBL" id="VSRR010005437">
    <property type="protein sequence ID" value="MPC42434.1"/>
    <property type="molecule type" value="Genomic_DNA"/>
</dbReference>
<feature type="compositionally biased region" description="Low complexity" evidence="1">
    <location>
        <begin position="111"/>
        <end position="120"/>
    </location>
</feature>
<dbReference type="Proteomes" id="UP000324222">
    <property type="component" value="Unassembled WGS sequence"/>
</dbReference>
<feature type="region of interest" description="Disordered" evidence="1">
    <location>
        <begin position="86"/>
        <end position="144"/>
    </location>
</feature>
<keyword evidence="3" id="KW-1185">Reference proteome</keyword>